<evidence type="ECO:0000313" key="1">
    <source>
        <dbReference type="EMBL" id="KAL2324964.1"/>
    </source>
</evidence>
<comment type="caution">
    <text evidence="1">The sequence shown here is derived from an EMBL/GenBank/DDBJ whole genome shotgun (WGS) entry which is preliminary data.</text>
</comment>
<evidence type="ECO:0000313" key="2">
    <source>
        <dbReference type="Proteomes" id="UP001603857"/>
    </source>
</evidence>
<reference evidence="1 2" key="1">
    <citation type="submission" date="2024-08" db="EMBL/GenBank/DDBJ databases">
        <title>Insights into the chromosomal genome structure of Flemingia macrophylla.</title>
        <authorList>
            <person name="Ding Y."/>
            <person name="Zhao Y."/>
            <person name="Bi W."/>
            <person name="Wu M."/>
            <person name="Zhao G."/>
            <person name="Gong Y."/>
            <person name="Li W."/>
            <person name="Zhang P."/>
        </authorList>
    </citation>
    <scope>NUCLEOTIDE SEQUENCE [LARGE SCALE GENOMIC DNA]</scope>
    <source>
        <strain evidence="1">DYQJB</strain>
        <tissue evidence="1">Leaf</tissue>
    </source>
</reference>
<dbReference type="EMBL" id="JBGMDY010000008">
    <property type="protein sequence ID" value="KAL2324964.1"/>
    <property type="molecule type" value="Genomic_DNA"/>
</dbReference>
<accession>A0ABD1LN87</accession>
<gene>
    <name evidence="1" type="ORF">Fmac_024022</name>
</gene>
<sequence length="54" mass="6099">MPDPTIIHFPNCLTCIQWSLPFLPTTQFLFQEVPFSNSIATPTHNLSTLSIPLQ</sequence>
<proteinExistence type="predicted"/>
<name>A0ABD1LN87_9FABA</name>
<protein>
    <submittedName>
        <fullName evidence="1">Uncharacterized protein</fullName>
    </submittedName>
</protein>
<dbReference type="Proteomes" id="UP001603857">
    <property type="component" value="Unassembled WGS sequence"/>
</dbReference>
<keyword evidence="2" id="KW-1185">Reference proteome</keyword>
<organism evidence="1 2">
    <name type="scientific">Flemingia macrophylla</name>
    <dbReference type="NCBI Taxonomy" id="520843"/>
    <lineage>
        <taxon>Eukaryota</taxon>
        <taxon>Viridiplantae</taxon>
        <taxon>Streptophyta</taxon>
        <taxon>Embryophyta</taxon>
        <taxon>Tracheophyta</taxon>
        <taxon>Spermatophyta</taxon>
        <taxon>Magnoliopsida</taxon>
        <taxon>eudicotyledons</taxon>
        <taxon>Gunneridae</taxon>
        <taxon>Pentapetalae</taxon>
        <taxon>rosids</taxon>
        <taxon>fabids</taxon>
        <taxon>Fabales</taxon>
        <taxon>Fabaceae</taxon>
        <taxon>Papilionoideae</taxon>
        <taxon>50 kb inversion clade</taxon>
        <taxon>NPAAA clade</taxon>
        <taxon>indigoferoid/millettioid clade</taxon>
        <taxon>Phaseoleae</taxon>
        <taxon>Flemingia</taxon>
    </lineage>
</organism>
<dbReference type="AlphaFoldDB" id="A0ABD1LN87"/>